<proteinExistence type="predicted"/>
<evidence type="ECO:0000313" key="1">
    <source>
        <dbReference type="EMBL" id="CAB4130214.1"/>
    </source>
</evidence>
<dbReference type="EMBL" id="LR796235">
    <property type="protein sequence ID" value="CAB4130214.1"/>
    <property type="molecule type" value="Genomic_DNA"/>
</dbReference>
<gene>
    <name evidence="1" type="ORF">UFOVP117_312</name>
</gene>
<reference evidence="1" key="1">
    <citation type="submission" date="2020-04" db="EMBL/GenBank/DDBJ databases">
        <authorList>
            <person name="Chiriac C."/>
            <person name="Salcher M."/>
            <person name="Ghai R."/>
            <person name="Kavagutti S V."/>
        </authorList>
    </citation>
    <scope>NUCLEOTIDE SEQUENCE</scope>
</reference>
<name>A0A6J5L762_9CAUD</name>
<protein>
    <submittedName>
        <fullName evidence="1">Uncharacterized protein</fullName>
    </submittedName>
</protein>
<accession>A0A6J5L762</accession>
<sequence length="562" mass="64207">MENNKKELLERVLLLMKYNNKQTLSENYYNIYEQQIGYDSYLDRESNKENTTDRSGEYPNYCSSPDKAIMPPDNPAGASGEDALIPGFCYYRVTEKGGYFLPQDAKLEFWDDSSIYEAVDNWVKQYPKQDPEVTYQWVSEIVSPGAVSGFDWGGNHYQTMVRWTREGVNPDYDAKHGAENWKWNGFGVKNSSGGFNVYEPPKWEDRRGSFDRFTDEFGTMISLAISTATIIASMFLPIGPLLITAELLVELGLGIWIGQREFEKGNNVSAVFSVLFGMLPALKYSKYFRGVNPKSFTTLSRKMATEGLTSQSSPQKWARFYTSLDEGEQLVFSQALKMDDVTKGLMMKELKEFLSKQEFKNMSKHMSSLAKTDPSVLKDIPFLKRLWVRELGTGLATVGASFLTDGLLGDKLNDKQKQDFQWVYAHIPESLQKEMVMNMLYNITQSGEIMDNIVNDPKIIEIKSVIEKNVNVDFKSLTKKTDEYFARVLKDSVNNAGGTYIDIEDDNTKTIDPKQENLNKLQIKKMEKEGWVKETDLNIMDWPDNLDSTNVKNINGITYIKK</sequence>
<organism evidence="1">
    <name type="scientific">uncultured Caudovirales phage</name>
    <dbReference type="NCBI Taxonomy" id="2100421"/>
    <lineage>
        <taxon>Viruses</taxon>
        <taxon>Duplodnaviria</taxon>
        <taxon>Heunggongvirae</taxon>
        <taxon>Uroviricota</taxon>
        <taxon>Caudoviricetes</taxon>
        <taxon>Peduoviridae</taxon>
        <taxon>Maltschvirus</taxon>
        <taxon>Maltschvirus maltsch</taxon>
    </lineage>
</organism>